<sequence>MSRRHRSEQQQALRARIVLAAAQDYTNAQIARQLATHVDTARLWRDRWVSLQGMDEDTLSVAERLRDAPRPGTPPRITAEQCCQIAALRALALFFWKSLFG</sequence>
<gene>
    <name evidence="1" type="ORF">KSF_003470</name>
</gene>
<name>A0A8J3I7L4_9CHLR</name>
<dbReference type="SUPFAM" id="SSF46689">
    <property type="entry name" value="Homeodomain-like"/>
    <property type="match status" value="1"/>
</dbReference>
<dbReference type="EMBL" id="BNJK01000001">
    <property type="protein sequence ID" value="GHO90299.1"/>
    <property type="molecule type" value="Genomic_DNA"/>
</dbReference>
<accession>A0A8J3I7L4</accession>
<evidence type="ECO:0000313" key="2">
    <source>
        <dbReference type="Proteomes" id="UP000597444"/>
    </source>
</evidence>
<keyword evidence="2" id="KW-1185">Reference proteome</keyword>
<dbReference type="Proteomes" id="UP000597444">
    <property type="component" value="Unassembled WGS sequence"/>
</dbReference>
<dbReference type="Pfam" id="PF13384">
    <property type="entry name" value="HTH_23"/>
    <property type="match status" value="1"/>
</dbReference>
<organism evidence="1 2">
    <name type="scientific">Reticulibacter mediterranei</name>
    <dbReference type="NCBI Taxonomy" id="2778369"/>
    <lineage>
        <taxon>Bacteria</taxon>
        <taxon>Bacillati</taxon>
        <taxon>Chloroflexota</taxon>
        <taxon>Ktedonobacteria</taxon>
        <taxon>Ktedonobacterales</taxon>
        <taxon>Reticulibacteraceae</taxon>
        <taxon>Reticulibacter</taxon>
    </lineage>
</organism>
<protein>
    <recommendedName>
        <fullName evidence="3">Helix-turn-helix domain-containing protein</fullName>
    </recommendedName>
</protein>
<dbReference type="AlphaFoldDB" id="A0A8J3I7L4"/>
<dbReference type="InterPro" id="IPR009057">
    <property type="entry name" value="Homeodomain-like_sf"/>
</dbReference>
<evidence type="ECO:0008006" key="3">
    <source>
        <dbReference type="Google" id="ProtNLM"/>
    </source>
</evidence>
<comment type="caution">
    <text evidence="1">The sequence shown here is derived from an EMBL/GenBank/DDBJ whole genome shotgun (WGS) entry which is preliminary data.</text>
</comment>
<evidence type="ECO:0000313" key="1">
    <source>
        <dbReference type="EMBL" id="GHO90299.1"/>
    </source>
</evidence>
<dbReference type="RefSeq" id="WP_220201269.1">
    <property type="nucleotide sequence ID" value="NZ_BNJK01000001.1"/>
</dbReference>
<proteinExistence type="predicted"/>
<reference evidence="1" key="1">
    <citation type="submission" date="2020-10" db="EMBL/GenBank/DDBJ databases">
        <title>Taxonomic study of unclassified bacteria belonging to the class Ktedonobacteria.</title>
        <authorList>
            <person name="Yabe S."/>
            <person name="Wang C.M."/>
            <person name="Zheng Y."/>
            <person name="Sakai Y."/>
            <person name="Cavaletti L."/>
            <person name="Monciardini P."/>
            <person name="Donadio S."/>
        </authorList>
    </citation>
    <scope>NUCLEOTIDE SEQUENCE</scope>
    <source>
        <strain evidence="1">ID150040</strain>
    </source>
</reference>